<organism evidence="3 4">
    <name type="scientific">Cellulophaga tyrosinoxydans</name>
    <dbReference type="NCBI Taxonomy" id="504486"/>
    <lineage>
        <taxon>Bacteria</taxon>
        <taxon>Pseudomonadati</taxon>
        <taxon>Bacteroidota</taxon>
        <taxon>Flavobacteriia</taxon>
        <taxon>Flavobacteriales</taxon>
        <taxon>Flavobacteriaceae</taxon>
        <taxon>Cellulophaga</taxon>
    </lineage>
</organism>
<name>A0A1W2CJ09_9FLAO</name>
<evidence type="ECO:0000313" key="3">
    <source>
        <dbReference type="EMBL" id="SMC84618.1"/>
    </source>
</evidence>
<gene>
    <name evidence="3" type="ORF">SAMN05660703_3008</name>
</gene>
<dbReference type="InterPro" id="IPR043738">
    <property type="entry name" value="DUF5683"/>
</dbReference>
<dbReference type="Pfam" id="PF18935">
    <property type="entry name" value="DUF5683"/>
    <property type="match status" value="1"/>
</dbReference>
<sequence length="221" mass="25216">MVRKNSIVILLILCFTCSVFAQQDSIPAIKEDQQIDSVKTELKKDGIIMQEAVLKKKVEINPLAPAKAAFYSAILPGLGQIYNKRYWKVPIVYAALGTSIYAYDFNNSRYKRFRTAFKRRQAGFTDDEFYDLPPISDVPPTSPEFSTSALQDAQEKYQRDRDLMLLLTIGLYALNIIDANVDSHLKQFNVDDNLSFDIQPYLDYNNITAEPNYGMALTIKF</sequence>
<feature type="chain" id="PRO_5012461554" description="DUF5683 domain-containing protein" evidence="1">
    <location>
        <begin position="22"/>
        <end position="221"/>
    </location>
</feature>
<feature type="signal peptide" evidence="1">
    <location>
        <begin position="1"/>
        <end position="21"/>
    </location>
</feature>
<dbReference type="Proteomes" id="UP000192360">
    <property type="component" value="Unassembled WGS sequence"/>
</dbReference>
<accession>A0A1W2CJ09</accession>
<evidence type="ECO:0000259" key="2">
    <source>
        <dbReference type="Pfam" id="PF18935"/>
    </source>
</evidence>
<protein>
    <recommendedName>
        <fullName evidence="2">DUF5683 domain-containing protein</fullName>
    </recommendedName>
</protein>
<keyword evidence="1" id="KW-0732">Signal</keyword>
<evidence type="ECO:0000313" key="4">
    <source>
        <dbReference type="Proteomes" id="UP000192360"/>
    </source>
</evidence>
<proteinExistence type="predicted"/>
<evidence type="ECO:0000256" key="1">
    <source>
        <dbReference type="SAM" id="SignalP"/>
    </source>
</evidence>
<dbReference type="EMBL" id="FWXO01000006">
    <property type="protein sequence ID" value="SMC84618.1"/>
    <property type="molecule type" value="Genomic_DNA"/>
</dbReference>
<feature type="domain" description="DUF5683" evidence="2">
    <location>
        <begin position="62"/>
        <end position="221"/>
    </location>
</feature>
<dbReference type="STRING" id="504486.SAMN05660703_3008"/>
<dbReference type="AlphaFoldDB" id="A0A1W2CJ09"/>
<keyword evidence="4" id="KW-1185">Reference proteome</keyword>
<reference evidence="3 4" key="1">
    <citation type="submission" date="2017-04" db="EMBL/GenBank/DDBJ databases">
        <authorList>
            <person name="Afonso C.L."/>
            <person name="Miller P.J."/>
            <person name="Scott M.A."/>
            <person name="Spackman E."/>
            <person name="Goraichik I."/>
            <person name="Dimitrov K.M."/>
            <person name="Suarez D.L."/>
            <person name="Swayne D.E."/>
        </authorList>
    </citation>
    <scope>NUCLEOTIDE SEQUENCE [LARGE SCALE GENOMIC DNA]</scope>
    <source>
        <strain evidence="3 4">DSM 21164</strain>
    </source>
</reference>